<sequence>MQLNEKMRNHYNLVGEKRWSVILLTLLGIIGALLFITTILQTSDNTLLCSFTRTKLQTTNQNTNPTPIQLRAILHYATSRVVPQQSIHEISVTLNVIKSLNRPFNFLVFGLGHDSLMWAGFNPLGKTIFLEEDPKWVQTVLKDAPELHAITVNYRTQLQQADELLKSYRSEPECSPAKATLRGNEKCKLALHNLPDEIYNTEWDLIMIDAPRGYFAEAPGRMAAIFSMNIMARNRQSSGVTHVFLHDVDRKVEKSFAEEFLCKKNLVKGVGRLWHFEIASVVAGNYTSDNSIGSGYC</sequence>
<reference evidence="1" key="1">
    <citation type="submission" date="2023-10" db="EMBL/GenBank/DDBJ databases">
        <authorList>
            <person name="Rodriguez Cubillos JULIANA M."/>
            <person name="De Vega J."/>
        </authorList>
    </citation>
    <scope>NUCLEOTIDE SEQUENCE</scope>
</reference>
<name>A0ACB0M6Q1_TRIPR</name>
<evidence type="ECO:0000313" key="2">
    <source>
        <dbReference type="Proteomes" id="UP001177021"/>
    </source>
</evidence>
<protein>
    <submittedName>
        <fullName evidence="1">Uncharacterized protein</fullName>
    </submittedName>
</protein>
<gene>
    <name evidence="1" type="ORF">MILVUS5_LOCUS40041</name>
</gene>
<proteinExistence type="predicted"/>
<dbReference type="EMBL" id="CASHSV030000823">
    <property type="protein sequence ID" value="CAJ2677572.1"/>
    <property type="molecule type" value="Genomic_DNA"/>
</dbReference>
<evidence type="ECO:0000313" key="1">
    <source>
        <dbReference type="EMBL" id="CAJ2677572.1"/>
    </source>
</evidence>
<dbReference type="Proteomes" id="UP001177021">
    <property type="component" value="Unassembled WGS sequence"/>
</dbReference>
<accession>A0ACB0M6Q1</accession>
<organism evidence="1 2">
    <name type="scientific">Trifolium pratense</name>
    <name type="common">Red clover</name>
    <dbReference type="NCBI Taxonomy" id="57577"/>
    <lineage>
        <taxon>Eukaryota</taxon>
        <taxon>Viridiplantae</taxon>
        <taxon>Streptophyta</taxon>
        <taxon>Embryophyta</taxon>
        <taxon>Tracheophyta</taxon>
        <taxon>Spermatophyta</taxon>
        <taxon>Magnoliopsida</taxon>
        <taxon>eudicotyledons</taxon>
        <taxon>Gunneridae</taxon>
        <taxon>Pentapetalae</taxon>
        <taxon>rosids</taxon>
        <taxon>fabids</taxon>
        <taxon>Fabales</taxon>
        <taxon>Fabaceae</taxon>
        <taxon>Papilionoideae</taxon>
        <taxon>50 kb inversion clade</taxon>
        <taxon>NPAAA clade</taxon>
        <taxon>Hologalegina</taxon>
        <taxon>IRL clade</taxon>
        <taxon>Trifolieae</taxon>
        <taxon>Trifolium</taxon>
    </lineage>
</organism>
<comment type="caution">
    <text evidence="1">The sequence shown here is derived from an EMBL/GenBank/DDBJ whole genome shotgun (WGS) entry which is preliminary data.</text>
</comment>
<keyword evidence="2" id="KW-1185">Reference proteome</keyword>